<comment type="caution">
    <text evidence="4">The sequence shown here is derived from an EMBL/GenBank/DDBJ whole genome shotgun (WGS) entry which is preliminary data.</text>
</comment>
<dbReference type="PANTHER" id="PTHR37477:SF1">
    <property type="entry name" value="COBALT-PRECORRIN-5A HYDROLASE"/>
    <property type="match status" value="1"/>
</dbReference>
<dbReference type="InterPro" id="IPR038029">
    <property type="entry name" value="GbiG_N_sf"/>
</dbReference>
<evidence type="ECO:0000259" key="1">
    <source>
        <dbReference type="Pfam" id="PF01890"/>
    </source>
</evidence>
<dbReference type="InterPro" id="IPR021745">
    <property type="entry name" value="CbiG_mid"/>
</dbReference>
<keyword evidence="5" id="KW-1185">Reference proteome</keyword>
<dbReference type="SUPFAM" id="SSF159664">
    <property type="entry name" value="CobE/GbiG C-terminal domain-like"/>
    <property type="match status" value="1"/>
</dbReference>
<dbReference type="EMBL" id="LSGP01000017">
    <property type="protein sequence ID" value="KYZ76715.1"/>
    <property type="molecule type" value="Genomic_DNA"/>
</dbReference>
<dbReference type="InterPro" id="IPR036518">
    <property type="entry name" value="CobE/GbiG_C_sf"/>
</dbReference>
<evidence type="ECO:0000313" key="5">
    <source>
        <dbReference type="Proteomes" id="UP000076268"/>
    </source>
</evidence>
<accession>A0A154BS72</accession>
<gene>
    <name evidence="4" type="ORF">AXX12_09890</name>
</gene>
<dbReference type="Gene3D" id="3.30.420.180">
    <property type="entry name" value="CobE/GbiG C-terminal domain"/>
    <property type="match status" value="1"/>
</dbReference>
<dbReference type="Pfam" id="PF11761">
    <property type="entry name" value="CbiG_mid"/>
    <property type="match status" value="1"/>
</dbReference>
<reference evidence="4 5" key="1">
    <citation type="submission" date="2016-02" db="EMBL/GenBank/DDBJ databases">
        <title>Anaerosporomusa subterraneum gen. nov., sp. nov., a spore-forming obligate anaerobe isolated from saprolite.</title>
        <authorList>
            <person name="Choi J.K."/>
            <person name="Shah M."/>
            <person name="Yee N."/>
        </authorList>
    </citation>
    <scope>NUCLEOTIDE SEQUENCE [LARGE SCALE GENOMIC DNA]</scope>
    <source>
        <strain evidence="4 5">RU4</strain>
    </source>
</reference>
<evidence type="ECO:0000259" key="3">
    <source>
        <dbReference type="Pfam" id="PF11761"/>
    </source>
</evidence>
<dbReference type="GO" id="GO:0009236">
    <property type="term" value="P:cobalamin biosynthetic process"/>
    <property type="evidence" value="ECO:0007669"/>
    <property type="project" value="InterPro"/>
</dbReference>
<feature type="domain" description="Cobalamin biosynthesis central region" evidence="3">
    <location>
        <begin position="135"/>
        <end position="225"/>
    </location>
</feature>
<dbReference type="Gene3D" id="3.40.50.11220">
    <property type="match status" value="1"/>
</dbReference>
<dbReference type="Proteomes" id="UP000076268">
    <property type="component" value="Unassembled WGS sequence"/>
</dbReference>
<dbReference type="PANTHER" id="PTHR37477">
    <property type="entry name" value="COBALT-PRECORRIN-5A HYDROLASE"/>
    <property type="match status" value="1"/>
</dbReference>
<sequence length="353" mass="37417">MKLAIISVTNKGALLAERLARQLAVPADVYAKSGRNPLNTEKEFASLSSLLDTIFSKYEGFIFVMATGIVVRVIAAHVRDKRFDPAVVVVDEGGQHAISLLSGHIGGANDLTRLVAAVAGATPVITTATDVASLPAADVLAVKLGLVIEPFACMKAINAAIVNGDPVTFYIDMSLANADTYIQQAEKLDVTLQRLNESALFEQSAAVLITDKQMVVASSQLFLRPKTLAVGIGCRKGTTREEIVTAITDACQKIGRSINSIAIIASTVVKQNEAGLLAAIKEFAVPHHFFANEHLEQCAIENSLDSSNFVKETIGVGNVCEAAALLAGQTKKLLLPKTKYPKVAIAVAEVKLP</sequence>
<organism evidence="4 5">
    <name type="scientific">Anaerosporomusa subterranea</name>
    <dbReference type="NCBI Taxonomy" id="1794912"/>
    <lineage>
        <taxon>Bacteria</taxon>
        <taxon>Bacillati</taxon>
        <taxon>Bacillota</taxon>
        <taxon>Negativicutes</taxon>
        <taxon>Acetonemataceae</taxon>
        <taxon>Anaerosporomusa</taxon>
    </lineage>
</organism>
<dbReference type="Pfam" id="PF01890">
    <property type="entry name" value="CbiG_C"/>
    <property type="match status" value="1"/>
</dbReference>
<evidence type="ECO:0000259" key="2">
    <source>
        <dbReference type="Pfam" id="PF11760"/>
    </source>
</evidence>
<dbReference type="Pfam" id="PF11760">
    <property type="entry name" value="CbiG_N"/>
    <property type="match status" value="1"/>
</dbReference>
<dbReference type="AlphaFoldDB" id="A0A154BS72"/>
<dbReference type="STRING" id="1794912.AXX12_09890"/>
<dbReference type="InterPro" id="IPR002750">
    <property type="entry name" value="CobE/GbiG_C"/>
</dbReference>
<evidence type="ECO:0000313" key="4">
    <source>
        <dbReference type="EMBL" id="KYZ76715.1"/>
    </source>
</evidence>
<dbReference type="RefSeq" id="WP_066242656.1">
    <property type="nucleotide sequence ID" value="NZ_LSGP01000017.1"/>
</dbReference>
<dbReference type="InterPro" id="IPR021744">
    <property type="entry name" value="CbiG_N"/>
</dbReference>
<feature type="domain" description="CobE/GbiG C-terminal" evidence="1">
    <location>
        <begin position="228"/>
        <end position="348"/>
    </location>
</feature>
<feature type="domain" description="Cobalamin synthesis G N-terminal" evidence="2">
    <location>
        <begin position="50"/>
        <end position="130"/>
    </location>
</feature>
<name>A0A154BS72_ANASB</name>
<proteinExistence type="predicted"/>
<dbReference type="SUPFAM" id="SSF159672">
    <property type="entry name" value="CbiG N-terminal domain-like"/>
    <property type="match status" value="1"/>
</dbReference>
<protein>
    <submittedName>
        <fullName evidence="4">Cobalamin biosynthesis protein CbiG</fullName>
    </submittedName>
</protein>
<dbReference type="OrthoDB" id="9781023at2"/>
<dbReference type="InterPro" id="IPR052553">
    <property type="entry name" value="CbiG_hydrolase"/>
</dbReference>